<dbReference type="AlphaFoldDB" id="A0A9D4GKM7"/>
<reference evidence="11" key="2">
    <citation type="submission" date="2020-11" db="EMBL/GenBank/DDBJ databases">
        <authorList>
            <person name="McCartney M.A."/>
            <person name="Auch B."/>
            <person name="Kono T."/>
            <person name="Mallez S."/>
            <person name="Becker A."/>
            <person name="Gohl D.M."/>
            <person name="Silverstein K.A.T."/>
            <person name="Koren S."/>
            <person name="Bechman K.B."/>
            <person name="Herman A."/>
            <person name="Abrahante J.E."/>
            <person name="Garbe J."/>
        </authorList>
    </citation>
    <scope>NUCLEOTIDE SEQUENCE</scope>
    <source>
        <strain evidence="11">Duluth1</strain>
        <tissue evidence="11">Whole animal</tissue>
    </source>
</reference>
<dbReference type="Proteomes" id="UP000828390">
    <property type="component" value="Unassembled WGS sequence"/>
</dbReference>
<evidence type="ECO:0000256" key="5">
    <source>
        <dbReference type="ARBA" id="ARBA00022737"/>
    </source>
</evidence>
<proteinExistence type="predicted"/>
<accession>A0A9D4GKM7</accession>
<feature type="domain" description="EGF-like" evidence="10">
    <location>
        <begin position="32"/>
        <end position="74"/>
    </location>
</feature>
<dbReference type="InterPro" id="IPR000152">
    <property type="entry name" value="EGF-type_Asp/Asn_hydroxyl_site"/>
</dbReference>
<dbReference type="PANTHER" id="PTHR24034">
    <property type="entry name" value="EGF-LIKE DOMAIN-CONTAINING PROTEIN"/>
    <property type="match status" value="1"/>
</dbReference>
<dbReference type="PROSITE" id="PS01186">
    <property type="entry name" value="EGF_2"/>
    <property type="match status" value="3"/>
</dbReference>
<feature type="compositionally biased region" description="Basic residues" evidence="9">
    <location>
        <begin position="251"/>
        <end position="262"/>
    </location>
</feature>
<feature type="domain" description="EGF-like" evidence="10">
    <location>
        <begin position="75"/>
        <end position="111"/>
    </location>
</feature>
<dbReference type="SMART" id="SM00181">
    <property type="entry name" value="EGF"/>
    <property type="match status" value="3"/>
</dbReference>
<dbReference type="PROSITE" id="PS00010">
    <property type="entry name" value="ASX_HYDROXYL"/>
    <property type="match status" value="2"/>
</dbReference>
<dbReference type="SMART" id="SM00179">
    <property type="entry name" value="EGF_CA"/>
    <property type="match status" value="3"/>
</dbReference>
<evidence type="ECO:0000256" key="7">
    <source>
        <dbReference type="ARBA" id="ARBA00023180"/>
    </source>
</evidence>
<evidence type="ECO:0000256" key="2">
    <source>
        <dbReference type="ARBA" id="ARBA00022525"/>
    </source>
</evidence>
<keyword evidence="3 8" id="KW-0245">EGF-like domain</keyword>
<dbReference type="PROSITE" id="PS01187">
    <property type="entry name" value="EGF_CA"/>
    <property type="match status" value="1"/>
</dbReference>
<keyword evidence="2" id="KW-0964">Secreted</keyword>
<dbReference type="InterPro" id="IPR018097">
    <property type="entry name" value="EGF_Ca-bd_CS"/>
</dbReference>
<dbReference type="InterPro" id="IPR001881">
    <property type="entry name" value="EGF-like_Ca-bd_dom"/>
</dbReference>
<dbReference type="FunFam" id="2.10.25.10:FF:000014">
    <property type="entry name" value="Latent-transforming growth factor beta-binding protein 3"/>
    <property type="match status" value="1"/>
</dbReference>
<keyword evidence="6" id="KW-1015">Disulfide bond</keyword>
<comment type="caution">
    <text evidence="8">Lacks conserved residue(s) required for the propagation of feature annotation.</text>
</comment>
<comment type="subcellular location">
    <subcellularLocation>
        <location evidence="1">Secreted</location>
    </subcellularLocation>
</comment>
<evidence type="ECO:0000313" key="11">
    <source>
        <dbReference type="EMBL" id="KAH3818800.1"/>
    </source>
</evidence>
<keyword evidence="4" id="KW-0732">Signal</keyword>
<protein>
    <recommendedName>
        <fullName evidence="10">EGF-like domain-containing protein</fullName>
    </recommendedName>
</protein>
<evidence type="ECO:0000313" key="12">
    <source>
        <dbReference type="Proteomes" id="UP000828390"/>
    </source>
</evidence>
<evidence type="ECO:0000256" key="1">
    <source>
        <dbReference type="ARBA" id="ARBA00004613"/>
    </source>
</evidence>
<dbReference type="InterPro" id="IPR049883">
    <property type="entry name" value="NOTCH1_EGF-like"/>
</dbReference>
<dbReference type="Pfam" id="PF07645">
    <property type="entry name" value="EGF_CA"/>
    <property type="match status" value="2"/>
</dbReference>
<dbReference type="Gene3D" id="2.10.25.10">
    <property type="entry name" value="Laminin"/>
    <property type="match status" value="3"/>
</dbReference>
<dbReference type="PROSITE" id="PS50026">
    <property type="entry name" value="EGF_3"/>
    <property type="match status" value="2"/>
</dbReference>
<dbReference type="PANTHER" id="PTHR24034:SF89">
    <property type="entry name" value="COMPLEMENT COMPONENT C1Q RECEPTOR"/>
    <property type="match status" value="1"/>
</dbReference>
<evidence type="ECO:0000256" key="6">
    <source>
        <dbReference type="ARBA" id="ARBA00023157"/>
    </source>
</evidence>
<organism evidence="11 12">
    <name type="scientific">Dreissena polymorpha</name>
    <name type="common">Zebra mussel</name>
    <name type="synonym">Mytilus polymorpha</name>
    <dbReference type="NCBI Taxonomy" id="45954"/>
    <lineage>
        <taxon>Eukaryota</taxon>
        <taxon>Metazoa</taxon>
        <taxon>Spiralia</taxon>
        <taxon>Lophotrochozoa</taxon>
        <taxon>Mollusca</taxon>
        <taxon>Bivalvia</taxon>
        <taxon>Autobranchia</taxon>
        <taxon>Heteroconchia</taxon>
        <taxon>Euheterodonta</taxon>
        <taxon>Imparidentia</taxon>
        <taxon>Neoheterodontei</taxon>
        <taxon>Myida</taxon>
        <taxon>Dreissenoidea</taxon>
        <taxon>Dreissenidae</taxon>
        <taxon>Dreissena</taxon>
    </lineage>
</organism>
<keyword evidence="12" id="KW-1185">Reference proteome</keyword>
<keyword evidence="7" id="KW-0325">Glycoprotein</keyword>
<evidence type="ECO:0000256" key="4">
    <source>
        <dbReference type="ARBA" id="ARBA00022729"/>
    </source>
</evidence>
<gene>
    <name evidence="11" type="ORF">DPMN_120526</name>
</gene>
<evidence type="ECO:0000256" key="8">
    <source>
        <dbReference type="PROSITE-ProRule" id="PRU00076"/>
    </source>
</evidence>
<evidence type="ECO:0000259" key="10">
    <source>
        <dbReference type="PROSITE" id="PS50026"/>
    </source>
</evidence>
<keyword evidence="5" id="KW-0677">Repeat</keyword>
<dbReference type="GO" id="GO:0005509">
    <property type="term" value="F:calcium ion binding"/>
    <property type="evidence" value="ECO:0007669"/>
    <property type="project" value="InterPro"/>
</dbReference>
<dbReference type="GO" id="GO:0005576">
    <property type="term" value="C:extracellular region"/>
    <property type="evidence" value="ECO:0007669"/>
    <property type="project" value="UniProtKB-SubCell"/>
</dbReference>
<dbReference type="EMBL" id="JAIWYP010000005">
    <property type="protein sequence ID" value="KAH3818800.1"/>
    <property type="molecule type" value="Genomic_DNA"/>
</dbReference>
<dbReference type="InterPro" id="IPR009030">
    <property type="entry name" value="Growth_fac_rcpt_cys_sf"/>
</dbReference>
<evidence type="ECO:0000256" key="3">
    <source>
        <dbReference type="ARBA" id="ARBA00022536"/>
    </source>
</evidence>
<dbReference type="CDD" id="cd00054">
    <property type="entry name" value="EGF_CA"/>
    <property type="match status" value="2"/>
</dbReference>
<comment type="caution">
    <text evidence="11">The sequence shown here is derived from an EMBL/GenBank/DDBJ whole genome shotgun (WGS) entry which is preliminary data.</text>
</comment>
<dbReference type="InterPro" id="IPR050751">
    <property type="entry name" value="ECM_structural_protein"/>
</dbReference>
<sequence length="385" mass="42793">MSNYGYAEVALAFPMTSRLRISANTIEAFFSDINECLIEPHLCTPNGQCRNTPGGYECVCNRGYKLDPTGKKCIDIDECADGQCENLCENSFGGFLCGCPEGFPEYRDQCLVIDVCAGSPCVFECVPAGQMYSCGCPPGYQLIGEGHCIQTISLSEYKNMFPPGVNLPDESSLGTGELPPGEVCYSCNIGDARLEVPLSKRTKRGIVQNEVSSPRKSLIRDNVNEETVEDIHTPNIFRPKLLRVTKRAAVRQRGNVRRHSRRQSNTNGHLEYRGTENEHLNATQPLAVYVHLSDVDRKTDLVKTLPTLSILQGNVNYTVTNRADVIFFLKEKNGINSLHAEHKKLSKGMSYHIDIEALPVDDDVTLSGHDVRLGKTVFRFFVYVL</sequence>
<evidence type="ECO:0000256" key="9">
    <source>
        <dbReference type="SAM" id="MobiDB-lite"/>
    </source>
</evidence>
<dbReference type="InterPro" id="IPR000742">
    <property type="entry name" value="EGF"/>
</dbReference>
<name>A0A9D4GKM7_DREPO</name>
<dbReference type="SUPFAM" id="SSF57184">
    <property type="entry name" value="Growth factor receptor domain"/>
    <property type="match status" value="1"/>
</dbReference>
<reference evidence="11" key="1">
    <citation type="journal article" date="2019" name="bioRxiv">
        <title>The Genome of the Zebra Mussel, Dreissena polymorpha: A Resource for Invasive Species Research.</title>
        <authorList>
            <person name="McCartney M.A."/>
            <person name="Auch B."/>
            <person name="Kono T."/>
            <person name="Mallez S."/>
            <person name="Zhang Y."/>
            <person name="Obille A."/>
            <person name="Becker A."/>
            <person name="Abrahante J.E."/>
            <person name="Garbe J."/>
            <person name="Badalamenti J.P."/>
            <person name="Herman A."/>
            <person name="Mangelson H."/>
            <person name="Liachko I."/>
            <person name="Sullivan S."/>
            <person name="Sone E.D."/>
            <person name="Koren S."/>
            <person name="Silverstein K.A.T."/>
            <person name="Beckman K.B."/>
            <person name="Gohl D.M."/>
        </authorList>
    </citation>
    <scope>NUCLEOTIDE SEQUENCE</scope>
    <source>
        <strain evidence="11">Duluth1</strain>
        <tissue evidence="11">Whole animal</tissue>
    </source>
</reference>
<feature type="region of interest" description="Disordered" evidence="9">
    <location>
        <begin position="251"/>
        <end position="270"/>
    </location>
</feature>